<dbReference type="PANTHER" id="PTHR35371:SF1">
    <property type="entry name" value="BLR7753 PROTEIN"/>
    <property type="match status" value="1"/>
</dbReference>
<dbReference type="Gene3D" id="1.20.120.550">
    <property type="entry name" value="Membrane associated eicosanoid/glutathione metabolism-like domain"/>
    <property type="match status" value="1"/>
</dbReference>
<dbReference type="GeneID" id="96002980"/>
<comment type="caution">
    <text evidence="6">The sequence shown here is derived from an EMBL/GenBank/DDBJ whole genome shotgun (WGS) entry which is preliminary data.</text>
</comment>
<dbReference type="Proteomes" id="UP000803884">
    <property type="component" value="Unassembled WGS sequence"/>
</dbReference>
<keyword evidence="2 5" id="KW-0812">Transmembrane</keyword>
<gene>
    <name evidence="6" type="ORF">WHR41_01536</name>
</gene>
<evidence type="ECO:0000256" key="3">
    <source>
        <dbReference type="ARBA" id="ARBA00022989"/>
    </source>
</evidence>
<proteinExistence type="predicted"/>
<dbReference type="PANTHER" id="PTHR35371">
    <property type="entry name" value="INNER MEMBRANE PROTEIN"/>
    <property type="match status" value="1"/>
</dbReference>
<feature type="transmembrane region" description="Helical" evidence="5">
    <location>
        <begin position="14"/>
        <end position="35"/>
    </location>
</feature>
<sequence>MASSSATPAMPYNWSMQAIPAAFLFGIVPHGYYLTRLMIATKNQMSNAMPRTNLDSWKSKLPAATWNHLARARGAHLNSMEVFPLFAAAMVAGNVAQLPAKDMNSMAFGFFEARALYMALYMTVKSDTLAYARTVAYAWSIAIPIMGLWQAGRVIAAPEV</sequence>
<keyword evidence="7" id="KW-1185">Reference proteome</keyword>
<dbReference type="EMBL" id="JAAQHG020000004">
    <property type="protein sequence ID" value="KAL1589858.1"/>
    <property type="molecule type" value="Genomic_DNA"/>
</dbReference>
<dbReference type="Pfam" id="PF01124">
    <property type="entry name" value="MAPEG"/>
    <property type="match status" value="1"/>
</dbReference>
<evidence type="ECO:0008006" key="8">
    <source>
        <dbReference type="Google" id="ProtNLM"/>
    </source>
</evidence>
<keyword evidence="3 5" id="KW-1133">Transmembrane helix</keyword>
<name>A0AB34KYJ0_9PEZI</name>
<evidence type="ECO:0000256" key="5">
    <source>
        <dbReference type="SAM" id="Phobius"/>
    </source>
</evidence>
<evidence type="ECO:0000256" key="2">
    <source>
        <dbReference type="ARBA" id="ARBA00022692"/>
    </source>
</evidence>
<dbReference type="InterPro" id="IPR023352">
    <property type="entry name" value="MAPEG-like_dom_sf"/>
</dbReference>
<dbReference type="SUPFAM" id="SSF161084">
    <property type="entry name" value="MAPEG domain-like"/>
    <property type="match status" value="1"/>
</dbReference>
<keyword evidence="4 5" id="KW-0472">Membrane</keyword>
<evidence type="ECO:0000313" key="6">
    <source>
        <dbReference type="EMBL" id="KAL1589858.1"/>
    </source>
</evidence>
<dbReference type="AlphaFoldDB" id="A0AB34KYJ0"/>
<protein>
    <recommendedName>
        <fullName evidence="8">MAPEG family protein</fullName>
    </recommendedName>
</protein>
<evidence type="ECO:0000256" key="4">
    <source>
        <dbReference type="ARBA" id="ARBA00023136"/>
    </source>
</evidence>
<comment type="subcellular location">
    <subcellularLocation>
        <location evidence="1">Membrane</location>
    </subcellularLocation>
</comment>
<dbReference type="RefSeq" id="XP_069232963.1">
    <property type="nucleotide sequence ID" value="XM_069370142.1"/>
</dbReference>
<accession>A0AB34KYJ0</accession>
<dbReference type="InterPro" id="IPR001129">
    <property type="entry name" value="Membr-assoc_MAPEG"/>
</dbReference>
<organism evidence="6 7">
    <name type="scientific">Cladosporium halotolerans</name>
    <dbReference type="NCBI Taxonomy" id="1052096"/>
    <lineage>
        <taxon>Eukaryota</taxon>
        <taxon>Fungi</taxon>
        <taxon>Dikarya</taxon>
        <taxon>Ascomycota</taxon>
        <taxon>Pezizomycotina</taxon>
        <taxon>Dothideomycetes</taxon>
        <taxon>Dothideomycetidae</taxon>
        <taxon>Cladosporiales</taxon>
        <taxon>Cladosporiaceae</taxon>
        <taxon>Cladosporium</taxon>
    </lineage>
</organism>
<evidence type="ECO:0000313" key="7">
    <source>
        <dbReference type="Proteomes" id="UP000803884"/>
    </source>
</evidence>
<dbReference type="GO" id="GO:0016020">
    <property type="term" value="C:membrane"/>
    <property type="evidence" value="ECO:0007669"/>
    <property type="project" value="UniProtKB-SubCell"/>
</dbReference>
<feature type="transmembrane region" description="Helical" evidence="5">
    <location>
        <begin position="136"/>
        <end position="156"/>
    </location>
</feature>
<reference evidence="6 7" key="1">
    <citation type="journal article" date="2020" name="Microbiol. Resour. Announc.">
        <title>Draft Genome Sequence of a Cladosporium Species Isolated from the Mesophotic Ascidian Didemnum maculosum.</title>
        <authorList>
            <person name="Gioti A."/>
            <person name="Siaperas R."/>
            <person name="Nikolaivits E."/>
            <person name="Le Goff G."/>
            <person name="Ouazzani J."/>
            <person name="Kotoulas G."/>
            <person name="Topakas E."/>
        </authorList>
    </citation>
    <scope>NUCLEOTIDE SEQUENCE [LARGE SCALE GENOMIC DNA]</scope>
    <source>
        <strain evidence="6 7">TM138-S3</strain>
    </source>
</reference>
<evidence type="ECO:0000256" key="1">
    <source>
        <dbReference type="ARBA" id="ARBA00004370"/>
    </source>
</evidence>